<dbReference type="InterPro" id="IPR001683">
    <property type="entry name" value="PX_dom"/>
</dbReference>
<dbReference type="SMART" id="SM00312">
    <property type="entry name" value="PX"/>
    <property type="match status" value="1"/>
</dbReference>
<dbReference type="GO" id="GO:0097320">
    <property type="term" value="P:plasma membrane tubulation"/>
    <property type="evidence" value="ECO:0007669"/>
    <property type="project" value="TreeGrafter"/>
</dbReference>
<accession>A0AAV5GI03</accession>
<name>A0AAV5GI03_9BASI</name>
<evidence type="ECO:0000259" key="2">
    <source>
        <dbReference type="PROSITE" id="PS50195"/>
    </source>
</evidence>
<feature type="region of interest" description="Disordered" evidence="1">
    <location>
        <begin position="560"/>
        <end position="677"/>
    </location>
</feature>
<keyword evidence="5" id="KW-1185">Reference proteome</keyword>
<organism evidence="4 5">
    <name type="scientific">Rhodotorula paludigena</name>
    <dbReference type="NCBI Taxonomy" id="86838"/>
    <lineage>
        <taxon>Eukaryota</taxon>
        <taxon>Fungi</taxon>
        <taxon>Dikarya</taxon>
        <taxon>Basidiomycota</taxon>
        <taxon>Pucciniomycotina</taxon>
        <taxon>Microbotryomycetes</taxon>
        <taxon>Sporidiobolales</taxon>
        <taxon>Sporidiobolaceae</taxon>
        <taxon>Rhodotorula</taxon>
    </lineage>
</organism>
<dbReference type="PROSITE" id="PS50195">
    <property type="entry name" value="PX"/>
    <property type="match status" value="1"/>
</dbReference>
<feature type="compositionally biased region" description="Pro residues" evidence="1">
    <location>
        <begin position="261"/>
        <end position="289"/>
    </location>
</feature>
<feature type="compositionally biased region" description="Low complexity" evidence="1">
    <location>
        <begin position="391"/>
        <end position="403"/>
    </location>
</feature>
<dbReference type="Proteomes" id="UP001342314">
    <property type="component" value="Unassembled WGS sequence"/>
</dbReference>
<feature type="region of interest" description="Disordered" evidence="1">
    <location>
        <begin position="764"/>
        <end position="816"/>
    </location>
</feature>
<feature type="compositionally biased region" description="Gly residues" evidence="1">
    <location>
        <begin position="299"/>
        <end position="308"/>
    </location>
</feature>
<evidence type="ECO:0000259" key="3">
    <source>
        <dbReference type="PROSITE" id="PS51532"/>
    </source>
</evidence>
<sequence>MNCQGDLTAVDLEHATSGALSSASTSSSSSLLQLVEFHRSHAQNIANADDADALKRVIRGLDSRNTVLTNDEIVGTAQEGDALAGGVWTAGSIETQDDDDELLVHVRFSELVRIKSILIGTGGGRLDTSPRLCRAWVNRGPSGIAFDEAASSSPTPAQEFELLESEGGGRGAVEYPVRIARFANVSDVSLYFANARGDQSRLYFLGFIGESRQLKKEPGEPMSIGAENAAPSMVDGHPSVLSPPSPPSASAPPLSRSAPVRVPPAPPRPEIAAPPPTLRLPAPPPPPKPLYLSTRRGRGLGFGQGARAGAGSMDVKGKENGKRSRGRMPRWSDAELGELDDEGVEGPAMNEHKDVNEQGGSVEQARTALERLFAPASAPSALDTAPPSPARRPSSSSTASGAPEVFRTPVGTLKAGASGGGDKRASTIRVRDKLGRDSIYFDASRENPFLPPSLSLDALEPAAQPVDPPLLPLPSRATPALALHAFAGEPTFGELTFAQGVALWVEIEDLGGGWSLGWIEEAGEEERGLIPRGWYAYVDVPVAALSSRAALSDGAAIDEDAPPASAAVDEQTPSLPADTYPSPGDASAVPLPSSAPTTPIAARPSALGRLFSPSSTNSTPFTPRQPFTRSTAPSPNLSPSPSPRRSFVQPNNEPSAELDSTAAAGEAERSEDEEAAPYATRFIGRHVVVSGTEFEPTWLDGLGETGEGEVANGAIVSRDEPPAKLPEPQHDQDAPPVLVQHCDGAEEKQDKSDDLPQVDLLSLDEQKIIDRPPTPQSPTPVEALTYPRPLDVGPAVRPPSPATPPRQAPSPAPTSSLLFRLGLTPSSNSSVSGTCSFLVPALGRTPIPGASILAATFAPPSSPPRKARLPRLNSTRRGAAPTAAENKALLLRWIEDGDEFDEEVGDETQTWEIDEGPAWRRTGGAGTEEDVGPAYEVYVEEGRKNSPLGGSPYVAYEISTVFPSPSSAPSRASTFSTSTSSLRTLIVNRRYSHFQALHKLLVSRFHAPLISLPPLPPSAPLAFGAARFDAELVETRRRELEAWLKRCARHEVLASSEEMRGFLALEGEKDLAHHLLLDVPSPAPKPLPLFPSRVFHPPFNVDLEEAAEMVESFERHCRAVQLGAGWKAVRDAVKRGREVKRAALGVSKAVQVAAEAISRAAEIDHATARTEMNRVMQHRCEDLRDATRRWIEEEVHEKEQHWRDTDG</sequence>
<feature type="domain" description="PITH" evidence="3">
    <location>
        <begin position="20"/>
        <end position="227"/>
    </location>
</feature>
<proteinExistence type="predicted"/>
<dbReference type="GO" id="GO:0035091">
    <property type="term" value="F:phosphatidylinositol binding"/>
    <property type="evidence" value="ECO:0007669"/>
    <property type="project" value="InterPro"/>
</dbReference>
<dbReference type="Pfam" id="PF00787">
    <property type="entry name" value="PX"/>
    <property type="match status" value="1"/>
</dbReference>
<feature type="compositionally biased region" description="Pro residues" evidence="1">
    <location>
        <begin position="796"/>
        <end position="812"/>
    </location>
</feature>
<dbReference type="PROSITE" id="PS51532">
    <property type="entry name" value="PITH"/>
    <property type="match status" value="1"/>
</dbReference>
<dbReference type="GO" id="GO:0031410">
    <property type="term" value="C:cytoplasmic vesicle"/>
    <property type="evidence" value="ECO:0007669"/>
    <property type="project" value="TreeGrafter"/>
</dbReference>
<dbReference type="GO" id="GO:0016197">
    <property type="term" value="P:endosomal transport"/>
    <property type="evidence" value="ECO:0007669"/>
    <property type="project" value="TreeGrafter"/>
</dbReference>
<feature type="compositionally biased region" description="Acidic residues" evidence="1">
    <location>
        <begin position="335"/>
        <end position="344"/>
    </location>
</feature>
<comment type="caution">
    <text evidence="4">The sequence shown here is derived from an EMBL/GenBank/DDBJ whole genome shotgun (WGS) entry which is preliminary data.</text>
</comment>
<gene>
    <name evidence="4" type="ORF">Rhopal_002085-T1</name>
</gene>
<dbReference type="Pfam" id="PF06201">
    <property type="entry name" value="PITH"/>
    <property type="match status" value="1"/>
</dbReference>
<dbReference type="InterPro" id="IPR036871">
    <property type="entry name" value="PX_dom_sf"/>
</dbReference>
<dbReference type="PANTHER" id="PTHR45827:SF1">
    <property type="entry name" value="SORTING NEXIN"/>
    <property type="match status" value="1"/>
</dbReference>
<feature type="compositionally biased region" description="Low complexity" evidence="1">
    <location>
        <begin position="251"/>
        <end position="260"/>
    </location>
</feature>
<reference evidence="4 5" key="1">
    <citation type="submission" date="2021-12" db="EMBL/GenBank/DDBJ databases">
        <title>High titer production of polyol ester of fatty acids by Rhodotorula paludigena BS15 towards product separation-free biomass refinery.</title>
        <authorList>
            <person name="Mano J."/>
            <person name="Ono H."/>
            <person name="Tanaka T."/>
            <person name="Naito K."/>
            <person name="Sushida H."/>
            <person name="Ike M."/>
            <person name="Tokuyasu K."/>
            <person name="Kitaoka M."/>
        </authorList>
    </citation>
    <scope>NUCLEOTIDE SEQUENCE [LARGE SCALE GENOMIC DNA]</scope>
    <source>
        <strain evidence="4 5">BS15</strain>
    </source>
</reference>
<evidence type="ECO:0008006" key="6">
    <source>
        <dbReference type="Google" id="ProtNLM"/>
    </source>
</evidence>
<dbReference type="Gene3D" id="3.30.1520.10">
    <property type="entry name" value="Phox-like domain"/>
    <property type="match status" value="1"/>
</dbReference>
<protein>
    <recommendedName>
        <fullName evidence="6">PX domain-containing protein</fullName>
    </recommendedName>
</protein>
<feature type="region of interest" description="Disordered" evidence="1">
    <location>
        <begin position="377"/>
        <end position="424"/>
    </location>
</feature>
<dbReference type="SUPFAM" id="SSF64268">
    <property type="entry name" value="PX domain"/>
    <property type="match status" value="1"/>
</dbReference>
<dbReference type="Gene3D" id="2.60.120.470">
    <property type="entry name" value="PITH domain"/>
    <property type="match status" value="1"/>
</dbReference>
<feature type="domain" description="PX" evidence="2">
    <location>
        <begin position="934"/>
        <end position="1070"/>
    </location>
</feature>
<dbReference type="AlphaFoldDB" id="A0AAV5GI03"/>
<evidence type="ECO:0000313" key="5">
    <source>
        <dbReference type="Proteomes" id="UP001342314"/>
    </source>
</evidence>
<feature type="region of interest" description="Disordered" evidence="1">
    <location>
        <begin position="216"/>
        <end position="361"/>
    </location>
</feature>
<dbReference type="SUPFAM" id="SSF49785">
    <property type="entry name" value="Galactose-binding domain-like"/>
    <property type="match status" value="1"/>
</dbReference>
<dbReference type="PANTHER" id="PTHR45827">
    <property type="entry name" value="SORTING NEXIN"/>
    <property type="match status" value="1"/>
</dbReference>
<feature type="compositionally biased region" description="Pro residues" evidence="1">
    <location>
        <begin position="241"/>
        <end position="250"/>
    </location>
</feature>
<dbReference type="InterPro" id="IPR008979">
    <property type="entry name" value="Galactose-bd-like_sf"/>
</dbReference>
<dbReference type="InterPro" id="IPR010400">
    <property type="entry name" value="PITH_dom"/>
</dbReference>
<dbReference type="EMBL" id="BQKY01000004">
    <property type="protein sequence ID" value="GJN89111.1"/>
    <property type="molecule type" value="Genomic_DNA"/>
</dbReference>
<dbReference type="InterPro" id="IPR037047">
    <property type="entry name" value="PITH_dom_sf"/>
</dbReference>
<dbReference type="GO" id="GO:0006897">
    <property type="term" value="P:endocytosis"/>
    <property type="evidence" value="ECO:0007669"/>
    <property type="project" value="TreeGrafter"/>
</dbReference>
<evidence type="ECO:0000313" key="4">
    <source>
        <dbReference type="EMBL" id="GJN89111.1"/>
    </source>
</evidence>
<evidence type="ECO:0000256" key="1">
    <source>
        <dbReference type="SAM" id="MobiDB-lite"/>
    </source>
</evidence>
<dbReference type="GO" id="GO:0005886">
    <property type="term" value="C:plasma membrane"/>
    <property type="evidence" value="ECO:0007669"/>
    <property type="project" value="TreeGrafter"/>
</dbReference>
<feature type="compositionally biased region" description="Low complexity" evidence="1">
    <location>
        <begin position="611"/>
        <end position="622"/>
    </location>
</feature>